<proteinExistence type="evidence at transcript level"/>
<accession>Q4PN33</accession>
<feature type="chain" id="PRO_5004241452" evidence="1">
    <location>
        <begin position="23"/>
        <end position="49"/>
    </location>
</feature>
<reference evidence="2" key="1">
    <citation type="submission" date="2005-05" db="EMBL/GenBank/DDBJ databases">
        <authorList>
            <person name="Tseng H.-P."/>
            <person name="Hseu T.-H."/>
            <person name="Buhler D.R."/>
            <person name="Wang W.-D."/>
            <person name="Tsai H.-L."/>
            <person name="Hu C.-H."/>
        </authorList>
    </citation>
    <scope>NUCLEOTIDE SEQUENCE</scope>
    <source>
        <strain evidence="2">IS-6-12-J-cluster-442</strain>
        <tissue evidence="2">Salivary glands</tissue>
    </source>
</reference>
<evidence type="ECO:0000256" key="1">
    <source>
        <dbReference type="SAM" id="SignalP"/>
    </source>
</evidence>
<evidence type="ECO:0000313" key="2">
    <source>
        <dbReference type="EMBL" id="AAY66577.1"/>
    </source>
</evidence>
<name>Q4PN33_IXOSC</name>
<reference evidence="2" key="2">
    <citation type="journal article" date="2006" name="Insect Biochem. Mol. Biol.">
        <title>An annotated catalog of salivary gland transcripts from Ixodes scapularis ticks.</title>
        <authorList>
            <person name="Ribeiro J.M."/>
            <person name="Alarcon-Chaidez F."/>
            <person name="Francischetti I.M."/>
            <person name="Mans B.J."/>
            <person name="Mather T.N."/>
            <person name="Valenzuela J.G."/>
            <person name="Wikel S.K."/>
        </authorList>
    </citation>
    <scope>NUCLEOTIDE SEQUENCE</scope>
    <source>
        <strain evidence="2">IS-6-12-J-cluster-442</strain>
        <tissue evidence="2">Salivary glands</tissue>
    </source>
</reference>
<dbReference type="EMBL" id="DQ065940">
    <property type="protein sequence ID" value="AAY66577.1"/>
    <property type="molecule type" value="mRNA"/>
</dbReference>
<sequence length="49" mass="5495">MSLRHLSLLLLVFLHDMKVVVFLCFAARHTFCFYGCVAGEHYASGCASE</sequence>
<organism evidence="2">
    <name type="scientific">Ixodes scapularis</name>
    <name type="common">Black-legged tick</name>
    <name type="synonym">Deer tick</name>
    <dbReference type="NCBI Taxonomy" id="6945"/>
    <lineage>
        <taxon>Eukaryota</taxon>
        <taxon>Metazoa</taxon>
        <taxon>Ecdysozoa</taxon>
        <taxon>Arthropoda</taxon>
        <taxon>Chelicerata</taxon>
        <taxon>Arachnida</taxon>
        <taxon>Acari</taxon>
        <taxon>Parasitiformes</taxon>
        <taxon>Ixodida</taxon>
        <taxon>Ixodoidea</taxon>
        <taxon>Ixodidae</taxon>
        <taxon>Ixodinae</taxon>
        <taxon>Ixodes</taxon>
    </lineage>
</organism>
<protein>
    <submittedName>
        <fullName evidence="2">Putative secreted salivary protein</fullName>
    </submittedName>
</protein>
<keyword evidence="1" id="KW-0732">Signal</keyword>
<feature type="signal peptide" evidence="1">
    <location>
        <begin position="1"/>
        <end position="22"/>
    </location>
</feature>
<dbReference type="AlphaFoldDB" id="Q4PN33"/>